<name>A0ABS3NZW9_9BACI</name>
<dbReference type="InterPro" id="IPR022998">
    <property type="entry name" value="ThiamineP_synth_TenI"/>
</dbReference>
<dbReference type="PANTHER" id="PTHR20857:SF22">
    <property type="entry name" value="THIAZOLE TAUTOMERASE"/>
    <property type="match status" value="1"/>
</dbReference>
<dbReference type="CDD" id="cd00564">
    <property type="entry name" value="TMP_TenI"/>
    <property type="match status" value="1"/>
</dbReference>
<evidence type="ECO:0000313" key="4">
    <source>
        <dbReference type="EMBL" id="MBO1626328.1"/>
    </source>
</evidence>
<feature type="domain" description="Thiamine phosphate synthase/TenI" evidence="3">
    <location>
        <begin position="7"/>
        <end position="181"/>
    </location>
</feature>
<protein>
    <submittedName>
        <fullName evidence="4">Thiazole tautomerase TenI</fullName>
    </submittedName>
</protein>
<dbReference type="InterPro" id="IPR013785">
    <property type="entry name" value="Aldolase_TIM"/>
</dbReference>
<keyword evidence="2" id="KW-0784">Thiamine biosynthesis</keyword>
<comment type="caution">
    <text evidence="4">The sequence shown here is derived from an EMBL/GenBank/DDBJ whole genome shotgun (WGS) entry which is preliminary data.</text>
</comment>
<organism evidence="4 5">
    <name type="scientific">Bacillus arachidis</name>
    <dbReference type="NCBI Taxonomy" id="2819290"/>
    <lineage>
        <taxon>Bacteria</taxon>
        <taxon>Bacillati</taxon>
        <taxon>Bacillota</taxon>
        <taxon>Bacilli</taxon>
        <taxon>Bacillales</taxon>
        <taxon>Bacillaceae</taxon>
        <taxon>Bacillus</taxon>
    </lineage>
</organism>
<evidence type="ECO:0000256" key="2">
    <source>
        <dbReference type="ARBA" id="ARBA00022977"/>
    </source>
</evidence>
<gene>
    <name evidence="4" type="primary">tenI</name>
    <name evidence="4" type="ORF">J4P90_13980</name>
</gene>
<dbReference type="Pfam" id="PF02581">
    <property type="entry name" value="TMP-TENI"/>
    <property type="match status" value="1"/>
</dbReference>
<comment type="pathway">
    <text evidence="1">Cofactor biosynthesis; thiamine diphosphate biosynthesis.</text>
</comment>
<evidence type="ECO:0000313" key="5">
    <source>
        <dbReference type="Proteomes" id="UP000677611"/>
    </source>
</evidence>
<dbReference type="EMBL" id="JAGDQJ010000014">
    <property type="protein sequence ID" value="MBO1626328.1"/>
    <property type="molecule type" value="Genomic_DNA"/>
</dbReference>
<dbReference type="NCBIfam" id="NF005819">
    <property type="entry name" value="PRK07695.1"/>
    <property type="match status" value="1"/>
</dbReference>
<proteinExistence type="predicted"/>
<sequence length="206" mass="23228">MTDELHVISNGQMTFEELANAAMQIESEIDYLHIREREKNTKELYEGVESLLKRGFPASKLVMNDRIDIAILLHIPRVQLGYRSADVRLVKERFSYLHVGYSVHSLEEAITAFKNGADSLVYGHVFPTDCKKGVPARGLEEISDMARRLTIPITAIGGITPKNTVEVLRTGVSGIAVMSGIVSDRNPYEKARLYKETIRKWAENHE</sequence>
<dbReference type="Proteomes" id="UP000677611">
    <property type="component" value="Unassembled WGS sequence"/>
</dbReference>
<dbReference type="PANTHER" id="PTHR20857">
    <property type="entry name" value="THIAMINE-PHOSPHATE PYROPHOSPHORYLASE"/>
    <property type="match status" value="1"/>
</dbReference>
<dbReference type="InterPro" id="IPR036206">
    <property type="entry name" value="ThiamineP_synth_sf"/>
</dbReference>
<evidence type="ECO:0000259" key="3">
    <source>
        <dbReference type="Pfam" id="PF02581"/>
    </source>
</evidence>
<keyword evidence="5" id="KW-1185">Reference proteome</keyword>
<evidence type="ECO:0000256" key="1">
    <source>
        <dbReference type="ARBA" id="ARBA00004948"/>
    </source>
</evidence>
<accession>A0ABS3NZW9</accession>
<dbReference type="SUPFAM" id="SSF51391">
    <property type="entry name" value="Thiamin phosphate synthase"/>
    <property type="match status" value="1"/>
</dbReference>
<dbReference type="RefSeq" id="WP_026592839.1">
    <property type="nucleotide sequence ID" value="NZ_JAGDQJ010000014.1"/>
</dbReference>
<reference evidence="4 5" key="1">
    <citation type="submission" date="2021-03" db="EMBL/GenBank/DDBJ databases">
        <title>Identification of novel Bacillus strains.</title>
        <authorList>
            <person name="Xiao Z."/>
            <person name="Li Y."/>
            <person name="Shen J."/>
        </authorList>
    </citation>
    <scope>NUCLEOTIDE SEQUENCE [LARGE SCALE GENOMIC DNA]</scope>
    <source>
        <strain evidence="4 5">SY8</strain>
    </source>
</reference>
<dbReference type="Gene3D" id="3.20.20.70">
    <property type="entry name" value="Aldolase class I"/>
    <property type="match status" value="1"/>
</dbReference>